<reference evidence="2" key="1">
    <citation type="submission" date="2019-05" db="EMBL/GenBank/DDBJ databases">
        <title>Another draft genome of Portunus trituberculatus and its Hox gene families provides insights of decapod evolution.</title>
        <authorList>
            <person name="Jeong J.-H."/>
            <person name="Song I."/>
            <person name="Kim S."/>
            <person name="Choi T."/>
            <person name="Kim D."/>
            <person name="Ryu S."/>
            <person name="Kim W."/>
        </authorList>
    </citation>
    <scope>NUCLEOTIDE SEQUENCE [LARGE SCALE GENOMIC DNA]</scope>
    <source>
        <tissue evidence="2">Muscle</tissue>
    </source>
</reference>
<proteinExistence type="predicted"/>
<evidence type="ECO:0000313" key="3">
    <source>
        <dbReference type="Proteomes" id="UP000324222"/>
    </source>
</evidence>
<keyword evidence="3" id="KW-1185">Reference proteome</keyword>
<gene>
    <name evidence="2" type="ORF">E2C01_058256</name>
</gene>
<accession>A0A5B7H5K4</accession>
<sequence>MCYALTGTSPYPPTMKDPHSQTGVAGSLVRGHNVCCSRDGVAVLPLQLLSLPGARSIASFAVSEV</sequence>
<protein>
    <submittedName>
        <fullName evidence="2">Uncharacterized protein</fullName>
    </submittedName>
</protein>
<dbReference type="Proteomes" id="UP000324222">
    <property type="component" value="Unassembled WGS sequence"/>
</dbReference>
<evidence type="ECO:0000313" key="2">
    <source>
        <dbReference type="EMBL" id="MPC64144.1"/>
    </source>
</evidence>
<organism evidence="2 3">
    <name type="scientific">Portunus trituberculatus</name>
    <name type="common">Swimming crab</name>
    <name type="synonym">Neptunus trituberculatus</name>
    <dbReference type="NCBI Taxonomy" id="210409"/>
    <lineage>
        <taxon>Eukaryota</taxon>
        <taxon>Metazoa</taxon>
        <taxon>Ecdysozoa</taxon>
        <taxon>Arthropoda</taxon>
        <taxon>Crustacea</taxon>
        <taxon>Multicrustacea</taxon>
        <taxon>Malacostraca</taxon>
        <taxon>Eumalacostraca</taxon>
        <taxon>Eucarida</taxon>
        <taxon>Decapoda</taxon>
        <taxon>Pleocyemata</taxon>
        <taxon>Brachyura</taxon>
        <taxon>Eubrachyura</taxon>
        <taxon>Portunoidea</taxon>
        <taxon>Portunidae</taxon>
        <taxon>Portuninae</taxon>
        <taxon>Portunus</taxon>
    </lineage>
</organism>
<dbReference type="AlphaFoldDB" id="A0A5B7H5K4"/>
<dbReference type="EMBL" id="VSRR010021696">
    <property type="protein sequence ID" value="MPC64144.1"/>
    <property type="molecule type" value="Genomic_DNA"/>
</dbReference>
<name>A0A5B7H5K4_PORTR</name>
<comment type="caution">
    <text evidence="2">The sequence shown here is derived from an EMBL/GenBank/DDBJ whole genome shotgun (WGS) entry which is preliminary data.</text>
</comment>
<feature type="region of interest" description="Disordered" evidence="1">
    <location>
        <begin position="1"/>
        <end position="23"/>
    </location>
</feature>
<evidence type="ECO:0000256" key="1">
    <source>
        <dbReference type="SAM" id="MobiDB-lite"/>
    </source>
</evidence>